<dbReference type="Proteomes" id="UP000232003">
    <property type="component" value="Chromosome"/>
</dbReference>
<protein>
    <submittedName>
        <fullName evidence="1">Uncharacterized protein</fullName>
    </submittedName>
</protein>
<accession>A0A2K8SIM0</accession>
<gene>
    <name evidence="1" type="ORF">COO91_01167</name>
</gene>
<dbReference type="AlphaFoldDB" id="A0A2K8SIM0"/>
<evidence type="ECO:0000313" key="2">
    <source>
        <dbReference type="Proteomes" id="UP000232003"/>
    </source>
</evidence>
<keyword evidence="2" id="KW-1185">Reference proteome</keyword>
<proteinExistence type="predicted"/>
<dbReference type="EMBL" id="CP024785">
    <property type="protein sequence ID" value="AUB35291.1"/>
    <property type="molecule type" value="Genomic_DNA"/>
</dbReference>
<reference evidence="1 2" key="1">
    <citation type="submission" date="2017-11" db="EMBL/GenBank/DDBJ databases">
        <title>Complete genome of a free-living desiccation-tolerant cyanobacterium and its photosynthetic adaptation to extreme terrestrial habitat.</title>
        <authorList>
            <person name="Shang J."/>
        </authorList>
    </citation>
    <scope>NUCLEOTIDE SEQUENCE [LARGE SCALE GENOMIC DNA]</scope>
    <source>
        <strain evidence="1 2">CCNUN1</strain>
    </source>
</reference>
<organism evidence="1 2">
    <name type="scientific">Nostoc flagelliforme CCNUN1</name>
    <dbReference type="NCBI Taxonomy" id="2038116"/>
    <lineage>
        <taxon>Bacteria</taxon>
        <taxon>Bacillati</taxon>
        <taxon>Cyanobacteriota</taxon>
        <taxon>Cyanophyceae</taxon>
        <taxon>Nostocales</taxon>
        <taxon>Nostocaceae</taxon>
        <taxon>Nostoc</taxon>
    </lineage>
</organism>
<evidence type="ECO:0000313" key="1">
    <source>
        <dbReference type="EMBL" id="AUB35291.1"/>
    </source>
</evidence>
<name>A0A2K8SIM0_9NOSO</name>
<dbReference type="KEGG" id="nfl:COO91_01167"/>
<sequence length="38" mass="4669">MCLFHILRERETRPWEAHILHLIKTISINQEQENKNNI</sequence>